<proteinExistence type="predicted"/>
<sequence length="238" mass="23845">MPRHGLPTAPPSGGAGQPGPVAIVAAATRESAARTVCDDAATEVASADALRRRADAYGRALALALPRSRPFGLSSAVGPFGRDADRAPTAVGGAGAWRSLHLGSLHLALDDLLLGGTAVLHPRATVPAGGNLPLLNADNSAAAWATGAQHLINRFDINVLTAPSDGWAALAASLPGGSLRGIALGALCVAPPLPPGDGPATAPGLLSAACELMRVEQPFRPRGRGAVIWSLSRSAVPC</sequence>
<accession>A0A7S3TIP4</accession>
<reference evidence="2" key="1">
    <citation type="submission" date="2021-01" db="EMBL/GenBank/DDBJ databases">
        <authorList>
            <person name="Corre E."/>
            <person name="Pelletier E."/>
            <person name="Niang G."/>
            <person name="Scheremetjew M."/>
            <person name="Finn R."/>
            <person name="Kale V."/>
            <person name="Holt S."/>
            <person name="Cochrane G."/>
            <person name="Meng A."/>
            <person name="Brown T."/>
            <person name="Cohen L."/>
        </authorList>
    </citation>
    <scope>NUCLEOTIDE SEQUENCE</scope>
    <source>
        <strain evidence="2">379</strain>
    </source>
</reference>
<dbReference type="EMBL" id="HBIR01050061">
    <property type="protein sequence ID" value="CAE0585360.1"/>
    <property type="molecule type" value="Transcribed_RNA"/>
</dbReference>
<protein>
    <submittedName>
        <fullName evidence="2">Uncharacterized protein</fullName>
    </submittedName>
</protein>
<feature type="region of interest" description="Disordered" evidence="1">
    <location>
        <begin position="1"/>
        <end position="20"/>
    </location>
</feature>
<name>A0A7S3TIP4_EMIHU</name>
<evidence type="ECO:0000256" key="1">
    <source>
        <dbReference type="SAM" id="MobiDB-lite"/>
    </source>
</evidence>
<organism evidence="2">
    <name type="scientific">Emiliania huxleyi</name>
    <name type="common">Coccolithophore</name>
    <name type="synonym">Pontosphaera huxleyi</name>
    <dbReference type="NCBI Taxonomy" id="2903"/>
    <lineage>
        <taxon>Eukaryota</taxon>
        <taxon>Haptista</taxon>
        <taxon>Haptophyta</taxon>
        <taxon>Prymnesiophyceae</taxon>
        <taxon>Isochrysidales</taxon>
        <taxon>Noelaerhabdaceae</taxon>
        <taxon>Emiliania</taxon>
    </lineage>
</organism>
<gene>
    <name evidence="2" type="ORF">EHUX00137_LOCUS39086</name>
</gene>
<evidence type="ECO:0000313" key="2">
    <source>
        <dbReference type="EMBL" id="CAE0585360.1"/>
    </source>
</evidence>
<dbReference type="AlphaFoldDB" id="A0A7S3TIP4"/>